<organism evidence="1 2">
    <name type="scientific">Cohnella rhizosphaerae</name>
    <dbReference type="NCBI Taxonomy" id="1457232"/>
    <lineage>
        <taxon>Bacteria</taxon>
        <taxon>Bacillati</taxon>
        <taxon>Bacillota</taxon>
        <taxon>Bacilli</taxon>
        <taxon>Bacillales</taxon>
        <taxon>Paenibacillaceae</taxon>
        <taxon>Cohnella</taxon>
    </lineage>
</organism>
<dbReference type="RefSeq" id="WP_277538471.1">
    <property type="nucleotide sequence ID" value="NZ_JAPDIA010000009.1"/>
</dbReference>
<protein>
    <submittedName>
        <fullName evidence="1">Uncharacterized protein</fullName>
    </submittedName>
</protein>
<evidence type="ECO:0000313" key="2">
    <source>
        <dbReference type="Proteomes" id="UP001153404"/>
    </source>
</evidence>
<dbReference type="AlphaFoldDB" id="A0A9X4L0H9"/>
<name>A0A9X4L0H9_9BACL</name>
<comment type="caution">
    <text evidence="1">The sequence shown here is derived from an EMBL/GenBank/DDBJ whole genome shotgun (WGS) entry which is preliminary data.</text>
</comment>
<dbReference type="Proteomes" id="UP001153404">
    <property type="component" value="Unassembled WGS sequence"/>
</dbReference>
<accession>A0A9X4L0H9</accession>
<proteinExistence type="predicted"/>
<sequence length="189" mass="19602">MALWTGRQDLTCEGFAGFDGTSAEADGAIAAAAVAAAVEQGAGTENAAAVAAAPSVGRADAAASDAVFVAAASDGRVPTGEVPYLWDRQLTFRFTLSAEQAGRAGTLRIYSADQAEEGGRLAAALGCVSLSAEIEAGYGFQLAEPWQLAQSRTTRIDFPPDAFREGENRLAISVDRGWITLDAMNLSLR</sequence>
<evidence type="ECO:0000313" key="1">
    <source>
        <dbReference type="EMBL" id="MDG0813953.1"/>
    </source>
</evidence>
<dbReference type="EMBL" id="JAPDIA010000009">
    <property type="protein sequence ID" value="MDG0813953.1"/>
    <property type="molecule type" value="Genomic_DNA"/>
</dbReference>
<reference evidence="1" key="1">
    <citation type="submission" date="2022-10" db="EMBL/GenBank/DDBJ databases">
        <title>Comparative genomic analysis of Cohnella hashimotonis sp. nov., isolated from the International Space Station.</title>
        <authorList>
            <person name="Simpson A."/>
            <person name="Venkateswaran K."/>
        </authorList>
    </citation>
    <scope>NUCLEOTIDE SEQUENCE</scope>
    <source>
        <strain evidence="1">DSM 28161</strain>
    </source>
</reference>
<keyword evidence="2" id="KW-1185">Reference proteome</keyword>
<gene>
    <name evidence="1" type="ORF">OMP40_35195</name>
</gene>